<protein>
    <submittedName>
        <fullName evidence="1">Uncharacterized protein</fullName>
    </submittedName>
</protein>
<dbReference type="EMBL" id="OCNH01000010">
    <property type="protein sequence ID" value="SOD99537.1"/>
    <property type="molecule type" value="Genomic_DNA"/>
</dbReference>
<evidence type="ECO:0000313" key="2">
    <source>
        <dbReference type="Proteomes" id="UP000219452"/>
    </source>
</evidence>
<evidence type="ECO:0000313" key="1">
    <source>
        <dbReference type="EMBL" id="SOD99537.1"/>
    </source>
</evidence>
<reference evidence="2" key="1">
    <citation type="submission" date="2017-09" db="EMBL/GenBank/DDBJ databases">
        <authorList>
            <person name="Varghese N."/>
            <person name="Submissions S."/>
        </authorList>
    </citation>
    <scope>NUCLEOTIDE SEQUENCE [LARGE SCALE GENOMIC DNA]</scope>
    <source>
        <strain evidence="2">DSM 29961</strain>
    </source>
</reference>
<sequence length="169" mass="19477">MTDANAWIRLLIYLVYSQLTRFFFYTNVERFFEKNALVTLLFITGRSYKNDFVTHKFVQYLRLDLIISSDKLLTISNSLNFHMASNEFHQTYLSPDQRQKVNPDTHYFTGVTGVFQNSADPYLPLATSPLYSNELSSTRYVPNGCPRHCGRKPCRITCPFPCCTSSDAA</sequence>
<proteinExistence type="predicted"/>
<organism evidence="1 2">
    <name type="scientific">Spirosoma fluviale</name>
    <dbReference type="NCBI Taxonomy" id="1597977"/>
    <lineage>
        <taxon>Bacteria</taxon>
        <taxon>Pseudomonadati</taxon>
        <taxon>Bacteroidota</taxon>
        <taxon>Cytophagia</taxon>
        <taxon>Cytophagales</taxon>
        <taxon>Cytophagaceae</taxon>
        <taxon>Spirosoma</taxon>
    </lineage>
</organism>
<dbReference type="AlphaFoldDB" id="A0A286GVE6"/>
<accession>A0A286GVE6</accession>
<name>A0A286GVE6_9BACT</name>
<dbReference type="Proteomes" id="UP000219452">
    <property type="component" value="Unassembled WGS sequence"/>
</dbReference>
<gene>
    <name evidence="1" type="ORF">SAMN06269250_0036</name>
</gene>
<keyword evidence="2" id="KW-1185">Reference proteome</keyword>